<dbReference type="CDD" id="cd23696">
    <property type="entry name" value="PsbW"/>
    <property type="match status" value="1"/>
</dbReference>
<keyword evidence="1" id="KW-1133">Transmembrane helix</keyword>
<dbReference type="EMBL" id="HBEK01017658">
    <property type="protein sequence ID" value="CAD8399641.1"/>
    <property type="molecule type" value="Transcribed_RNA"/>
</dbReference>
<keyword evidence="1" id="KW-0812">Transmembrane</keyword>
<protein>
    <recommendedName>
        <fullName evidence="3">PSII 6.1 kDa protein</fullName>
    </recommendedName>
</protein>
<accession>A0A7S0G4W5</accession>
<reference evidence="2" key="1">
    <citation type="submission" date="2021-01" db="EMBL/GenBank/DDBJ databases">
        <authorList>
            <person name="Corre E."/>
            <person name="Pelletier E."/>
            <person name="Niang G."/>
            <person name="Scheremetjew M."/>
            <person name="Finn R."/>
            <person name="Kale V."/>
            <person name="Holt S."/>
            <person name="Cochrane G."/>
            <person name="Meng A."/>
            <person name="Brown T."/>
            <person name="Cohen L."/>
        </authorList>
    </citation>
    <scope>NUCLEOTIDE SEQUENCE</scope>
    <source>
        <strain evidence="2">UTEX LB 2760</strain>
    </source>
</reference>
<evidence type="ECO:0008006" key="3">
    <source>
        <dbReference type="Google" id="ProtNLM"/>
    </source>
</evidence>
<sequence>MNTAFVNGLTPLTTRAVGRSVSVKKSTVMKMDAKKFAVMIPALLPAVAHAAEGTGAGLGIDNALLYLPLVLIPATFFFLFIGFGRSQDNTDFFGDFDGRRN</sequence>
<gene>
    <name evidence="2" type="ORF">RMAR0315_LOCUS9634</name>
</gene>
<dbReference type="AlphaFoldDB" id="A0A7S0G4W5"/>
<evidence type="ECO:0000256" key="1">
    <source>
        <dbReference type="SAM" id="Phobius"/>
    </source>
</evidence>
<organism evidence="2">
    <name type="scientific">Rhodosorus marinus</name>
    <dbReference type="NCBI Taxonomy" id="101924"/>
    <lineage>
        <taxon>Eukaryota</taxon>
        <taxon>Rhodophyta</taxon>
        <taxon>Stylonematophyceae</taxon>
        <taxon>Stylonematales</taxon>
        <taxon>Stylonemataceae</taxon>
        <taxon>Rhodosorus</taxon>
    </lineage>
</organism>
<evidence type="ECO:0000313" key="2">
    <source>
        <dbReference type="EMBL" id="CAD8399641.1"/>
    </source>
</evidence>
<name>A0A7S0G4W5_9RHOD</name>
<proteinExistence type="predicted"/>
<keyword evidence="1" id="KW-0472">Membrane</keyword>
<feature type="transmembrane region" description="Helical" evidence="1">
    <location>
        <begin position="66"/>
        <end position="83"/>
    </location>
</feature>